<dbReference type="EMBL" id="AYSA01000036">
    <property type="protein sequence ID" value="ESZ98705.1"/>
    <property type="molecule type" value="Genomic_DNA"/>
</dbReference>
<gene>
    <name evidence="1" type="ORF">SBOR_0943</name>
</gene>
<keyword evidence="2" id="KW-1185">Reference proteome</keyword>
<comment type="caution">
    <text evidence="1">The sequence shown here is derived from an EMBL/GenBank/DDBJ whole genome shotgun (WGS) entry which is preliminary data.</text>
</comment>
<accession>W9CVW7</accession>
<dbReference type="HOGENOM" id="CLU_2543902_0_0_1"/>
<dbReference type="AlphaFoldDB" id="W9CVW7"/>
<evidence type="ECO:0000313" key="2">
    <source>
        <dbReference type="Proteomes" id="UP000019487"/>
    </source>
</evidence>
<organism evidence="1 2">
    <name type="scientific">Sclerotinia borealis (strain F-4128)</name>
    <dbReference type="NCBI Taxonomy" id="1432307"/>
    <lineage>
        <taxon>Eukaryota</taxon>
        <taxon>Fungi</taxon>
        <taxon>Dikarya</taxon>
        <taxon>Ascomycota</taxon>
        <taxon>Pezizomycotina</taxon>
        <taxon>Leotiomycetes</taxon>
        <taxon>Helotiales</taxon>
        <taxon>Sclerotiniaceae</taxon>
        <taxon>Sclerotinia</taxon>
    </lineage>
</organism>
<protein>
    <submittedName>
        <fullName evidence="1">Uncharacterized protein</fullName>
    </submittedName>
</protein>
<name>W9CVW7_SCLBF</name>
<reference evidence="1 2" key="1">
    <citation type="journal article" date="2014" name="Genome Announc.">
        <title>Draft genome sequence of Sclerotinia borealis, a psychrophilic plant pathogenic fungus.</title>
        <authorList>
            <person name="Mardanov A.V."/>
            <person name="Beletsky A.V."/>
            <person name="Kadnikov V.V."/>
            <person name="Ignatov A.N."/>
            <person name="Ravin N.V."/>
        </authorList>
    </citation>
    <scope>NUCLEOTIDE SEQUENCE [LARGE SCALE GENOMIC DNA]</scope>
    <source>
        <strain evidence="2">F-4157</strain>
    </source>
</reference>
<evidence type="ECO:0000313" key="1">
    <source>
        <dbReference type="EMBL" id="ESZ98705.1"/>
    </source>
</evidence>
<sequence length="83" mass="9078">MLVSNPKAITPWLHNLDTKAAISNHRLGISATQTYAGVTNELQEVAPGLLTPVRGTSWPGFVCRYEKTIRDSMGMAKCRFSTA</sequence>
<proteinExistence type="predicted"/>
<dbReference type="Proteomes" id="UP000019487">
    <property type="component" value="Unassembled WGS sequence"/>
</dbReference>